<comment type="caution">
    <text evidence="1">The sequence shown here is derived from an EMBL/GenBank/DDBJ whole genome shotgun (WGS) entry which is preliminary data.</text>
</comment>
<protein>
    <submittedName>
        <fullName evidence="1">Uncharacterized protein</fullName>
    </submittedName>
</protein>
<dbReference type="AlphaFoldDB" id="A0A0G0EY31"/>
<gene>
    <name evidence="1" type="ORF">US19_C0005G0014</name>
</gene>
<reference evidence="1 2" key="1">
    <citation type="journal article" date="2015" name="Nature">
        <title>rRNA introns, odd ribosomes, and small enigmatic genomes across a large radiation of phyla.</title>
        <authorList>
            <person name="Brown C.T."/>
            <person name="Hug L.A."/>
            <person name="Thomas B.C."/>
            <person name="Sharon I."/>
            <person name="Castelle C.J."/>
            <person name="Singh A."/>
            <person name="Wilkins M.J."/>
            <person name="Williams K.H."/>
            <person name="Banfield J.F."/>
        </authorList>
    </citation>
    <scope>NUCLEOTIDE SEQUENCE [LARGE SCALE GENOMIC DNA]</scope>
</reference>
<sequence>MNAELRIGISQIRYVIDPVSLVCAENSLGGMSIYGFSQDKSNQSVYAFYRSVSRAEINGLSDVDVACLEEIDDMVFGVAIDKQKTLYSNKPFYVNDEYGLWQKDEWLTANPSFRRALGIQRDGGRK</sequence>
<dbReference type="Proteomes" id="UP000034492">
    <property type="component" value="Unassembled WGS sequence"/>
</dbReference>
<name>A0A0G0EY31_9BACT</name>
<evidence type="ECO:0000313" key="2">
    <source>
        <dbReference type="Proteomes" id="UP000034492"/>
    </source>
</evidence>
<evidence type="ECO:0000313" key="1">
    <source>
        <dbReference type="EMBL" id="KKQ10402.1"/>
    </source>
</evidence>
<proteinExistence type="predicted"/>
<organism evidence="1 2">
    <name type="scientific">Candidatus Daviesbacteria bacterium GW2011_GWB1_36_5</name>
    <dbReference type="NCBI Taxonomy" id="1618426"/>
    <lineage>
        <taxon>Bacteria</taxon>
        <taxon>Candidatus Daviesiibacteriota</taxon>
    </lineage>
</organism>
<dbReference type="EMBL" id="LBSA01000005">
    <property type="protein sequence ID" value="KKQ10402.1"/>
    <property type="molecule type" value="Genomic_DNA"/>
</dbReference>
<accession>A0A0G0EY31</accession>